<name>A0A8H3G0L6_9LECA</name>
<reference evidence="2" key="1">
    <citation type="submission" date="2021-03" db="EMBL/GenBank/DDBJ databases">
        <authorList>
            <person name="Tagirdzhanova G."/>
        </authorList>
    </citation>
    <scope>NUCLEOTIDE SEQUENCE</scope>
</reference>
<dbReference type="Proteomes" id="UP000664169">
    <property type="component" value="Unassembled WGS sequence"/>
</dbReference>
<dbReference type="AlphaFoldDB" id="A0A8H3G0L6"/>
<dbReference type="OrthoDB" id="5378435at2759"/>
<evidence type="ECO:0000256" key="1">
    <source>
        <dbReference type="SAM" id="MobiDB-lite"/>
    </source>
</evidence>
<keyword evidence="3" id="KW-1185">Reference proteome</keyword>
<gene>
    <name evidence="2" type="ORF">GOMPHAMPRED_005781</name>
</gene>
<accession>A0A8H3G0L6</accession>
<dbReference type="EMBL" id="CAJPDQ010000037">
    <property type="protein sequence ID" value="CAF9930966.1"/>
    <property type="molecule type" value="Genomic_DNA"/>
</dbReference>
<proteinExistence type="predicted"/>
<evidence type="ECO:0000313" key="3">
    <source>
        <dbReference type="Proteomes" id="UP000664169"/>
    </source>
</evidence>
<feature type="region of interest" description="Disordered" evidence="1">
    <location>
        <begin position="264"/>
        <end position="295"/>
    </location>
</feature>
<feature type="region of interest" description="Disordered" evidence="1">
    <location>
        <begin position="31"/>
        <end position="71"/>
    </location>
</feature>
<feature type="compositionally biased region" description="Acidic residues" evidence="1">
    <location>
        <begin position="272"/>
        <end position="295"/>
    </location>
</feature>
<organism evidence="2 3">
    <name type="scientific">Gomphillus americanus</name>
    <dbReference type="NCBI Taxonomy" id="1940652"/>
    <lineage>
        <taxon>Eukaryota</taxon>
        <taxon>Fungi</taxon>
        <taxon>Dikarya</taxon>
        <taxon>Ascomycota</taxon>
        <taxon>Pezizomycotina</taxon>
        <taxon>Lecanoromycetes</taxon>
        <taxon>OSLEUM clade</taxon>
        <taxon>Ostropomycetidae</taxon>
        <taxon>Ostropales</taxon>
        <taxon>Graphidaceae</taxon>
        <taxon>Gomphilloideae</taxon>
        <taxon>Gomphillus</taxon>
    </lineage>
</organism>
<feature type="compositionally biased region" description="Polar residues" evidence="1">
    <location>
        <begin position="34"/>
        <end position="57"/>
    </location>
</feature>
<evidence type="ECO:0000313" key="2">
    <source>
        <dbReference type="EMBL" id="CAF9930966.1"/>
    </source>
</evidence>
<protein>
    <submittedName>
        <fullName evidence="2">Uncharacterized protein</fullName>
    </submittedName>
</protein>
<comment type="caution">
    <text evidence="2">The sequence shown here is derived from an EMBL/GenBank/DDBJ whole genome shotgun (WGS) entry which is preliminary data.</text>
</comment>
<sequence>MYPSPGYTMRATTQQVEATMPDLLVRSQLRRHMSTSSQQKRLSRISKPSSAGNSPQDIQKRRSQPVSRQRRAYYQQCIQTPTPAPQSIQTSRPFSWHPSTMVGQQPAPSYTTNFAHGIPTPLPNHPVTHLEPKGYYNSEDPSGFYQQSADYDVQGNTDTIMQGGYSNIIYQRESSAVFSPILYSGSTLPGSSFSTYNTHTAPATPDFYTITQTTNTSQGTTILPRTDSKELVGMGLYDGPDRNSWTLDSYMEYDHTTTRPLSIGKGLKLEETWEPPEDEDKTDDEDDEDEPQDQVEETIQEQLEQVTRQASRLSSMDVTNQSFYFNSQDVIPSRNGLIQQMAMASYGMVL</sequence>